<gene>
    <name evidence="2" type="ORF">FF38_02849</name>
</gene>
<evidence type="ECO:0000313" key="3">
    <source>
        <dbReference type="Proteomes" id="UP000037069"/>
    </source>
</evidence>
<feature type="compositionally biased region" description="Low complexity" evidence="1">
    <location>
        <begin position="60"/>
        <end position="72"/>
    </location>
</feature>
<dbReference type="AlphaFoldDB" id="A0A0L0CIQ1"/>
<proteinExistence type="predicted"/>
<organism evidence="2 3">
    <name type="scientific">Lucilia cuprina</name>
    <name type="common">Green bottle fly</name>
    <name type="synonym">Australian sheep blowfly</name>
    <dbReference type="NCBI Taxonomy" id="7375"/>
    <lineage>
        <taxon>Eukaryota</taxon>
        <taxon>Metazoa</taxon>
        <taxon>Ecdysozoa</taxon>
        <taxon>Arthropoda</taxon>
        <taxon>Hexapoda</taxon>
        <taxon>Insecta</taxon>
        <taxon>Pterygota</taxon>
        <taxon>Neoptera</taxon>
        <taxon>Endopterygota</taxon>
        <taxon>Diptera</taxon>
        <taxon>Brachycera</taxon>
        <taxon>Muscomorpha</taxon>
        <taxon>Oestroidea</taxon>
        <taxon>Calliphoridae</taxon>
        <taxon>Luciliinae</taxon>
        <taxon>Lucilia</taxon>
    </lineage>
</organism>
<feature type="compositionally biased region" description="Polar residues" evidence="1">
    <location>
        <begin position="170"/>
        <end position="196"/>
    </location>
</feature>
<keyword evidence="3" id="KW-1185">Reference proteome</keyword>
<evidence type="ECO:0000313" key="2">
    <source>
        <dbReference type="EMBL" id="KNC31354.1"/>
    </source>
</evidence>
<accession>A0A0L0CIQ1</accession>
<feature type="region of interest" description="Disordered" evidence="1">
    <location>
        <begin position="60"/>
        <end position="107"/>
    </location>
</feature>
<name>A0A0L0CIQ1_LUCCU</name>
<comment type="caution">
    <text evidence="2">The sequence shown here is derived from an EMBL/GenBank/DDBJ whole genome shotgun (WGS) entry which is preliminary data.</text>
</comment>
<evidence type="ECO:0000256" key="1">
    <source>
        <dbReference type="SAM" id="MobiDB-lite"/>
    </source>
</evidence>
<dbReference type="EMBL" id="JRES01000430">
    <property type="protein sequence ID" value="KNC31354.1"/>
    <property type="molecule type" value="Genomic_DNA"/>
</dbReference>
<feature type="region of interest" description="Disordered" evidence="1">
    <location>
        <begin position="143"/>
        <end position="260"/>
    </location>
</feature>
<dbReference type="Proteomes" id="UP000037069">
    <property type="component" value="Unassembled WGS sequence"/>
</dbReference>
<protein>
    <submittedName>
        <fullName evidence="2">Uncharacterized protein</fullName>
    </submittedName>
</protein>
<reference evidence="2 3" key="1">
    <citation type="journal article" date="2015" name="Nat. Commun.">
        <title>Lucilia cuprina genome unlocks parasitic fly biology to underpin future interventions.</title>
        <authorList>
            <person name="Anstead C.A."/>
            <person name="Korhonen P.K."/>
            <person name="Young N.D."/>
            <person name="Hall R.S."/>
            <person name="Jex A.R."/>
            <person name="Murali S.C."/>
            <person name="Hughes D.S."/>
            <person name="Lee S.F."/>
            <person name="Perry T."/>
            <person name="Stroehlein A.J."/>
            <person name="Ansell B.R."/>
            <person name="Breugelmans B."/>
            <person name="Hofmann A."/>
            <person name="Qu J."/>
            <person name="Dugan S."/>
            <person name="Lee S.L."/>
            <person name="Chao H."/>
            <person name="Dinh H."/>
            <person name="Han Y."/>
            <person name="Doddapaneni H.V."/>
            <person name="Worley K.C."/>
            <person name="Muzny D.M."/>
            <person name="Ioannidis P."/>
            <person name="Waterhouse R.M."/>
            <person name="Zdobnov E.M."/>
            <person name="James P.J."/>
            <person name="Bagnall N.H."/>
            <person name="Kotze A.C."/>
            <person name="Gibbs R.A."/>
            <person name="Richards S."/>
            <person name="Batterham P."/>
            <person name="Gasser R.B."/>
        </authorList>
    </citation>
    <scope>NUCLEOTIDE SEQUENCE [LARGE SCALE GENOMIC DNA]</scope>
    <source>
        <strain evidence="2 3">LS</strain>
        <tissue evidence="2">Full body</tissue>
    </source>
</reference>
<sequence length="459" mass="46364">MGAGVLGAGVIGAGVIGAGVTGAGVAGGVGDVSGSKKIPSKKFQHLRLMGISKQISLGLLPGTTPPGNGAPLSPAPPNRSRKNLPATAGRFGTIDPDEGPPGAGVPDPGLLGFPESFCTTSLNRFSLTSALMGVPTTGLPPAFGDPPVLGSTGPGAPGLAPAKPFKRPSNIPTNNSSRLSTKSTTPPNKLSNNSVTKPLPSAPPNRPPKRPPNKSPKVSPNRPPTKPSLPKRPSKRPGTKPSLPLPPNKPPKRFPTKPSFCSALPPAAGAAVLSTLLKRLTIASTSMGALIRLETVLSSPLIMICLALEYHTFKIYFHYFEPIAKTNAVSVQLRPTLSTRKNLSAALYSPISLIEDLIMMTSVSHFSPFTTVFTITTAHCRIDGIGRMIGARHIRRIGGNVGGRVGGKVGGSVGGNVGGRVGGKVAGCVGGKVGGKVGGCVGGKVGGSVGGCVGGIVGG</sequence>